<keyword evidence="2" id="KW-1185">Reference proteome</keyword>
<dbReference type="AlphaFoldDB" id="A0A1I3TAU9"/>
<evidence type="ECO:0008006" key="3">
    <source>
        <dbReference type="Google" id="ProtNLM"/>
    </source>
</evidence>
<dbReference type="RefSeq" id="WP_092783610.1">
    <property type="nucleotide sequence ID" value="NZ_FORA01000005.1"/>
</dbReference>
<dbReference type="SUPFAM" id="SSF53474">
    <property type="entry name" value="alpha/beta-Hydrolases"/>
    <property type="match status" value="1"/>
</dbReference>
<reference evidence="1 2" key="1">
    <citation type="submission" date="2016-10" db="EMBL/GenBank/DDBJ databases">
        <authorList>
            <person name="de Groot N.N."/>
        </authorList>
    </citation>
    <scope>NUCLEOTIDE SEQUENCE [LARGE SCALE GENOMIC DNA]</scope>
    <source>
        <strain evidence="1 2">DSM 19073</strain>
    </source>
</reference>
<dbReference type="OrthoDB" id="7840740at2"/>
<organism evidence="1 2">
    <name type="scientific">Jannaschia pohangensis</name>
    <dbReference type="NCBI Taxonomy" id="390807"/>
    <lineage>
        <taxon>Bacteria</taxon>
        <taxon>Pseudomonadati</taxon>
        <taxon>Pseudomonadota</taxon>
        <taxon>Alphaproteobacteria</taxon>
        <taxon>Rhodobacterales</taxon>
        <taxon>Roseobacteraceae</taxon>
        <taxon>Jannaschia</taxon>
    </lineage>
</organism>
<dbReference type="Proteomes" id="UP000199110">
    <property type="component" value="Unassembled WGS sequence"/>
</dbReference>
<accession>A0A1I3TAU9</accession>
<proteinExistence type="predicted"/>
<sequence>MAVQPIDTVFQDEDLILRWLPGRTRRLVVVFTGMKAGFGGAPLDEFAGSASGRGDNNVLFVTDKRASWYAAPGLWRRVVKFIRYLRRAEGIEEVITLGTSMGGFGALLLPRDLRVRRAIAFAPQVSMDRSVIEDDRWPDVHKRYGSLPVRNLADEMGETRTHYFVLAGSDCPDDLRHLALIPDDMPRVQRWILPQGRHNLARTLKDAGLLEAVIGAIVRGRASRVDGLLGRYAARVA</sequence>
<dbReference type="Gene3D" id="3.40.50.1820">
    <property type="entry name" value="alpha/beta hydrolase"/>
    <property type="match status" value="1"/>
</dbReference>
<evidence type="ECO:0000313" key="2">
    <source>
        <dbReference type="Proteomes" id="UP000199110"/>
    </source>
</evidence>
<evidence type="ECO:0000313" key="1">
    <source>
        <dbReference type="EMBL" id="SFJ68308.1"/>
    </source>
</evidence>
<dbReference type="EMBL" id="FORA01000005">
    <property type="protein sequence ID" value="SFJ68308.1"/>
    <property type="molecule type" value="Genomic_DNA"/>
</dbReference>
<gene>
    <name evidence="1" type="ORF">SAMN04488095_3374</name>
</gene>
<name>A0A1I3TAU9_9RHOB</name>
<dbReference type="InterPro" id="IPR029058">
    <property type="entry name" value="AB_hydrolase_fold"/>
</dbReference>
<dbReference type="STRING" id="390807.SAMN04488095_3374"/>
<protein>
    <recommendedName>
        <fullName evidence="3">Alpha/beta hydrolase</fullName>
    </recommendedName>
</protein>